<dbReference type="EC" id="3.3.2.9" evidence="6"/>
<dbReference type="Proteomes" id="UP000829364">
    <property type="component" value="Chromosome 2"/>
</dbReference>
<evidence type="ECO:0000256" key="3">
    <source>
        <dbReference type="ARBA" id="ARBA00022801"/>
    </source>
</evidence>
<organism evidence="6 7">
    <name type="scientific">Purpureocillium takamizusanense</name>
    <dbReference type="NCBI Taxonomy" id="2060973"/>
    <lineage>
        <taxon>Eukaryota</taxon>
        <taxon>Fungi</taxon>
        <taxon>Dikarya</taxon>
        <taxon>Ascomycota</taxon>
        <taxon>Pezizomycotina</taxon>
        <taxon>Sordariomycetes</taxon>
        <taxon>Hypocreomycetidae</taxon>
        <taxon>Hypocreales</taxon>
        <taxon>Ophiocordycipitaceae</taxon>
        <taxon>Purpureocillium</taxon>
    </lineage>
</organism>
<accession>A0A9Q8QB10</accession>
<sequence length="411" mass="46027">MAPPKITPFKIAVPEAAVQRLKDKLAAATFTDETLFTDSWDYGTPLSDVKRLAERWRDGFDWRAQEAKLNEVPQYTTKVDVDGFGELNIHFVYKKSSRRDAIPLLFCHGWPGSFYEVLKILPLLTEPEDPEVPAFDVVAPSLPNFGFSDGVSKRGFSISQYAETLHKVMLNLEYDKYVTQGGDWGYIITRLIGAQYPSHCLASHINFLRLTEGPKFADTPLLHLRHALTPYTPLERAGRDRTAWFLTEGTGYNLEQSTRPSTLGFALADSPVALLAWVYEKLHDWTDGPYPWRDDEVLTWLSIYAFSTAGPAASVRIYYEAKHAGLEQSRRAGFGYVPGVKLGVSVFPKDVLVPPLAWAEALGPLVFRRMHDTGGHFAAHERPEALAADLREMFGSKGGARDVAKVFEAKM</sequence>
<gene>
    <name evidence="6" type="ORF">JDV02_002086</name>
</gene>
<feature type="domain" description="Epoxide hydrolase N-terminal" evidence="5">
    <location>
        <begin position="6"/>
        <end position="117"/>
    </location>
</feature>
<dbReference type="AlphaFoldDB" id="A0A9Q8QB10"/>
<dbReference type="InterPro" id="IPR016292">
    <property type="entry name" value="Epoxide_hydrolase"/>
</dbReference>
<feature type="active site" description="Proton acceptor" evidence="4">
    <location>
        <position position="376"/>
    </location>
</feature>
<dbReference type="GO" id="GO:0033961">
    <property type="term" value="F:cis-stilbene-oxide hydrolase activity"/>
    <property type="evidence" value="ECO:0007669"/>
    <property type="project" value="UniProtKB-EC"/>
</dbReference>
<dbReference type="GO" id="GO:0097176">
    <property type="term" value="P:epoxide metabolic process"/>
    <property type="evidence" value="ECO:0007669"/>
    <property type="project" value="TreeGrafter"/>
</dbReference>
<evidence type="ECO:0000259" key="5">
    <source>
        <dbReference type="Pfam" id="PF06441"/>
    </source>
</evidence>
<dbReference type="GeneID" id="72064047"/>
<dbReference type="InterPro" id="IPR029058">
    <property type="entry name" value="AB_hydrolase_fold"/>
</dbReference>
<keyword evidence="3 6" id="KW-0378">Hydrolase</keyword>
<dbReference type="Gene3D" id="3.40.50.1820">
    <property type="entry name" value="alpha/beta hydrolase"/>
    <property type="match status" value="1"/>
</dbReference>
<evidence type="ECO:0000256" key="4">
    <source>
        <dbReference type="PIRSR" id="PIRSR001112-1"/>
    </source>
</evidence>
<feature type="active site" description="Proton donor" evidence="4">
    <location>
        <position position="318"/>
    </location>
</feature>
<dbReference type="KEGG" id="ptkz:JDV02_002086"/>
<dbReference type="InterPro" id="IPR010497">
    <property type="entry name" value="Epoxide_hydro_N"/>
</dbReference>
<dbReference type="PANTHER" id="PTHR21661:SF35">
    <property type="entry name" value="EPOXIDE HYDROLASE"/>
    <property type="match status" value="1"/>
</dbReference>
<keyword evidence="7" id="KW-1185">Reference proteome</keyword>
<reference evidence="6" key="1">
    <citation type="submission" date="2021-11" db="EMBL/GenBank/DDBJ databases">
        <title>Purpureocillium_takamizusanense_genome.</title>
        <authorList>
            <person name="Nguyen N.-H."/>
        </authorList>
    </citation>
    <scope>NUCLEOTIDE SEQUENCE</scope>
    <source>
        <strain evidence="6">PT3</strain>
    </source>
</reference>
<evidence type="ECO:0000256" key="1">
    <source>
        <dbReference type="ARBA" id="ARBA00010088"/>
    </source>
</evidence>
<dbReference type="PRINTS" id="PR00412">
    <property type="entry name" value="EPOXHYDRLASE"/>
</dbReference>
<dbReference type="PANTHER" id="PTHR21661">
    <property type="entry name" value="EPOXIDE HYDROLASE 1-RELATED"/>
    <property type="match status" value="1"/>
</dbReference>
<feature type="active site" description="Nucleophile" evidence="4">
    <location>
        <position position="183"/>
    </location>
</feature>
<protein>
    <submittedName>
        <fullName evidence="6">Microsomal epoxide hydrolase</fullName>
        <ecNumber evidence="6">3.3.2.9</ecNumber>
    </submittedName>
</protein>
<dbReference type="RefSeq" id="XP_047839043.1">
    <property type="nucleotide sequence ID" value="XM_047983073.1"/>
</dbReference>
<dbReference type="InterPro" id="IPR000639">
    <property type="entry name" value="Epox_hydrolase-like"/>
</dbReference>
<dbReference type="EMBL" id="CP086355">
    <property type="protein sequence ID" value="UNI15562.1"/>
    <property type="molecule type" value="Genomic_DNA"/>
</dbReference>
<dbReference type="Pfam" id="PF06441">
    <property type="entry name" value="EHN"/>
    <property type="match status" value="1"/>
</dbReference>
<evidence type="ECO:0000313" key="7">
    <source>
        <dbReference type="Proteomes" id="UP000829364"/>
    </source>
</evidence>
<dbReference type="PIRSF" id="PIRSF001112">
    <property type="entry name" value="Epoxide_hydrolase"/>
    <property type="match status" value="1"/>
</dbReference>
<dbReference type="OrthoDB" id="7130006at2759"/>
<proteinExistence type="inferred from homology"/>
<name>A0A9Q8QB10_9HYPO</name>
<evidence type="ECO:0000313" key="6">
    <source>
        <dbReference type="EMBL" id="UNI15562.1"/>
    </source>
</evidence>
<evidence type="ECO:0000256" key="2">
    <source>
        <dbReference type="ARBA" id="ARBA00022797"/>
    </source>
</evidence>
<comment type="similarity">
    <text evidence="1">Belongs to the peptidase S33 family.</text>
</comment>
<keyword evidence="2" id="KW-0058">Aromatic hydrocarbons catabolism</keyword>
<dbReference type="SUPFAM" id="SSF53474">
    <property type="entry name" value="alpha/beta-Hydrolases"/>
    <property type="match status" value="1"/>
</dbReference>